<feature type="domain" description="M23ase beta-sheet core" evidence="1">
    <location>
        <begin position="95"/>
        <end position="194"/>
    </location>
</feature>
<organism evidence="2 3">
    <name type="scientific">Winogradskyella jejuensis</name>
    <dbReference type="NCBI Taxonomy" id="1089305"/>
    <lineage>
        <taxon>Bacteria</taxon>
        <taxon>Pseudomonadati</taxon>
        <taxon>Bacteroidota</taxon>
        <taxon>Flavobacteriia</taxon>
        <taxon>Flavobacteriales</taxon>
        <taxon>Flavobacteriaceae</taxon>
        <taxon>Winogradskyella</taxon>
    </lineage>
</organism>
<gene>
    <name evidence="2" type="ORF">SAMN05444148_1867</name>
</gene>
<dbReference type="AlphaFoldDB" id="A0A1M5SH37"/>
<dbReference type="CDD" id="cd12797">
    <property type="entry name" value="M23_peptidase"/>
    <property type="match status" value="1"/>
</dbReference>
<dbReference type="InterPro" id="IPR050570">
    <property type="entry name" value="Cell_wall_metabolism_enzyme"/>
</dbReference>
<reference evidence="3" key="1">
    <citation type="submission" date="2016-11" db="EMBL/GenBank/DDBJ databases">
        <authorList>
            <person name="Varghese N."/>
            <person name="Submissions S."/>
        </authorList>
    </citation>
    <scope>NUCLEOTIDE SEQUENCE [LARGE SCALE GENOMIC DNA]</scope>
    <source>
        <strain evidence="3">DSM 25330</strain>
    </source>
</reference>
<dbReference type="InterPro" id="IPR016047">
    <property type="entry name" value="M23ase_b-sheet_dom"/>
</dbReference>
<proteinExistence type="predicted"/>
<sequence>MIVSDFQSTLQSLDPFPVLGKSYSLEDYTPLDLSVNNKDLECVNVSSADNLEAFIWNHMKHNNAKVAFGGYIEKRGIYNRSSHFNQQNPDLERNIHLGLDLWIEANAPIYAPLDGEIHSFKNNTNYGDYGPTLILKHQIENYRFYTLYGHLSIESLENKNVGDQILKGEEIATLGTAEVNGDYAPHLHFQLIKDIQDFYGDYPGVSNQQDLEFYKSNCPDPNLFLNLV</sequence>
<dbReference type="STRING" id="1089305.SAMN05444148_1867"/>
<dbReference type="SUPFAM" id="SSF51261">
    <property type="entry name" value="Duplicated hybrid motif"/>
    <property type="match status" value="1"/>
</dbReference>
<dbReference type="PANTHER" id="PTHR21666:SF270">
    <property type="entry name" value="MUREIN HYDROLASE ACTIVATOR ENVC"/>
    <property type="match status" value="1"/>
</dbReference>
<keyword evidence="3" id="KW-1185">Reference proteome</keyword>
<dbReference type="Gene3D" id="2.70.70.10">
    <property type="entry name" value="Glucose Permease (Domain IIA)"/>
    <property type="match status" value="1"/>
</dbReference>
<dbReference type="EMBL" id="FQWS01000002">
    <property type="protein sequence ID" value="SHH37856.1"/>
    <property type="molecule type" value="Genomic_DNA"/>
</dbReference>
<evidence type="ECO:0000259" key="1">
    <source>
        <dbReference type="Pfam" id="PF01551"/>
    </source>
</evidence>
<protein>
    <submittedName>
        <fullName evidence="2">Peptidase family M23</fullName>
    </submittedName>
</protein>
<dbReference type="InterPro" id="IPR011055">
    <property type="entry name" value="Dup_hybrid_motif"/>
</dbReference>
<evidence type="ECO:0000313" key="2">
    <source>
        <dbReference type="EMBL" id="SHH37856.1"/>
    </source>
</evidence>
<dbReference type="Pfam" id="PF01551">
    <property type="entry name" value="Peptidase_M23"/>
    <property type="match status" value="1"/>
</dbReference>
<dbReference type="OrthoDB" id="9801052at2"/>
<dbReference type="GO" id="GO:0004222">
    <property type="term" value="F:metalloendopeptidase activity"/>
    <property type="evidence" value="ECO:0007669"/>
    <property type="project" value="TreeGrafter"/>
</dbReference>
<dbReference type="PANTHER" id="PTHR21666">
    <property type="entry name" value="PEPTIDASE-RELATED"/>
    <property type="match status" value="1"/>
</dbReference>
<accession>A0A1M5SH37</accession>
<evidence type="ECO:0000313" key="3">
    <source>
        <dbReference type="Proteomes" id="UP000184522"/>
    </source>
</evidence>
<name>A0A1M5SH37_9FLAO</name>
<dbReference type="Proteomes" id="UP000184522">
    <property type="component" value="Unassembled WGS sequence"/>
</dbReference>
<dbReference type="RefSeq" id="WP_073085777.1">
    <property type="nucleotide sequence ID" value="NZ_FQWS01000002.1"/>
</dbReference>